<dbReference type="RefSeq" id="YP_009666059.1">
    <property type="nucleotide sequence ID" value="NC_043427.1"/>
</dbReference>
<reference evidence="2 3" key="1">
    <citation type="journal article" date="2012" name="Proc. Natl. Acad. Sci. U.S.A.">
        <title>Archaeal virus with exceptional virion architecture and the largest single-stranded DNA genome.</title>
        <authorList>
            <person name="Mochizuki T."/>
            <person name="Krupovic M."/>
            <person name="Pehau-Arnaudet G."/>
            <person name="Sako Y."/>
            <person name="Forterre P."/>
            <person name="Prangishvili D."/>
        </authorList>
    </citation>
    <scope>NUCLEOTIDE SEQUENCE [LARGE SCALE GENOMIC DNA]</scope>
</reference>
<organism evidence="2 3">
    <name type="scientific">Alphaspiravirus yamagawaense</name>
    <dbReference type="NCBI Taxonomy" id="1157339"/>
    <lineage>
        <taxon>Viruses</taxon>
        <taxon>Viruses incertae sedis</taxon>
        <taxon>Spiraviridae</taxon>
        <taxon>Alphaspiravirus</taxon>
    </lineage>
</organism>
<dbReference type="EMBL" id="HE681887">
    <property type="protein sequence ID" value="CCG27827.1"/>
    <property type="molecule type" value="Genomic_DNA"/>
</dbReference>
<evidence type="ECO:0000256" key="1">
    <source>
        <dbReference type="SAM" id="Phobius"/>
    </source>
</evidence>
<protein>
    <submittedName>
        <fullName evidence="2">Uncharacterized protein</fullName>
    </submittedName>
</protein>
<accession>J7Q7I6</accession>
<keyword evidence="1" id="KW-1133">Transmembrane helix</keyword>
<dbReference type="GeneID" id="40526240"/>
<proteinExistence type="predicted"/>
<keyword evidence="3" id="KW-1185">Reference proteome</keyword>
<name>J7Q7I6_9VIRU</name>
<keyword evidence="1" id="KW-0472">Membrane</keyword>
<dbReference type="Proteomes" id="UP000003929">
    <property type="component" value="Segment"/>
</dbReference>
<gene>
    <name evidence="2" type="primary">14-47</name>
</gene>
<keyword evidence="1" id="KW-0812">Transmembrane</keyword>
<evidence type="ECO:0000313" key="2">
    <source>
        <dbReference type="EMBL" id="CCG27827.1"/>
    </source>
</evidence>
<sequence>MGENMASPVDLAALFGQLVGILPWIMVIALLPVLIKSIVEAIREFRA</sequence>
<dbReference type="KEGG" id="vg:40526240"/>
<evidence type="ECO:0000313" key="3">
    <source>
        <dbReference type="Proteomes" id="UP000003929"/>
    </source>
</evidence>
<feature type="transmembrane region" description="Helical" evidence="1">
    <location>
        <begin position="12"/>
        <end position="35"/>
    </location>
</feature>